<comment type="similarity">
    <text evidence="1">Belongs to the enoyl-CoA hydratase/isomerase family.</text>
</comment>
<keyword evidence="4" id="KW-1185">Reference proteome</keyword>
<evidence type="ECO:0000313" key="3">
    <source>
        <dbReference type="EMBL" id="MDD9207225.1"/>
    </source>
</evidence>
<reference evidence="3" key="1">
    <citation type="submission" date="2023-02" db="EMBL/GenBank/DDBJ databases">
        <title>Georgenia sp.10Sc9-8, isolated from a soil sample collected from the Taklamakan desert.</title>
        <authorList>
            <person name="Liu S."/>
        </authorList>
    </citation>
    <scope>NUCLEOTIDE SEQUENCE</scope>
    <source>
        <strain evidence="3">10Sc9-8</strain>
    </source>
</reference>
<dbReference type="SUPFAM" id="SSF54637">
    <property type="entry name" value="Thioesterase/thiol ester dehydrase-isomerase"/>
    <property type="match status" value="1"/>
</dbReference>
<sequence length="163" mass="17142">MSEQTALAGSEKKLLAGHYYEDLSVGDKFGGYVVTVTEGMISAACGLFLDIAALHRDKEAAREAGFDSLIAPGTLTAGLVIAPIALVAGDASATHLEDHVKFRGPVLAGDTLDVTLEVTRMEPKSNFGLVEFTIHAVNGERRLVAEVVTLMGHKYKAGTPSAT</sequence>
<dbReference type="Gene3D" id="3.10.129.10">
    <property type="entry name" value="Hotdog Thioesterase"/>
    <property type="match status" value="1"/>
</dbReference>
<gene>
    <name evidence="3" type="ORF">PU560_12220</name>
</gene>
<dbReference type="EMBL" id="JARACI010001066">
    <property type="protein sequence ID" value="MDD9207225.1"/>
    <property type="molecule type" value="Genomic_DNA"/>
</dbReference>
<accession>A0ABT5TYT7</accession>
<name>A0ABT5TYT7_9MICO</name>
<protein>
    <submittedName>
        <fullName evidence="3">MaoC family dehydratase</fullName>
    </submittedName>
</protein>
<dbReference type="Pfam" id="PF01575">
    <property type="entry name" value="MaoC_dehydratas"/>
    <property type="match status" value="1"/>
</dbReference>
<evidence type="ECO:0000256" key="1">
    <source>
        <dbReference type="ARBA" id="ARBA00005254"/>
    </source>
</evidence>
<evidence type="ECO:0000259" key="2">
    <source>
        <dbReference type="Pfam" id="PF01575"/>
    </source>
</evidence>
<dbReference type="InterPro" id="IPR002539">
    <property type="entry name" value="MaoC-like_dom"/>
</dbReference>
<dbReference type="PANTHER" id="PTHR43664">
    <property type="entry name" value="MONOAMINE OXIDASE-RELATED"/>
    <property type="match status" value="1"/>
</dbReference>
<evidence type="ECO:0000313" key="4">
    <source>
        <dbReference type="Proteomes" id="UP001165561"/>
    </source>
</evidence>
<dbReference type="Proteomes" id="UP001165561">
    <property type="component" value="Unassembled WGS sequence"/>
</dbReference>
<feature type="domain" description="MaoC-like" evidence="2">
    <location>
        <begin position="36"/>
        <end position="133"/>
    </location>
</feature>
<dbReference type="InterPro" id="IPR052342">
    <property type="entry name" value="MCH/BMMD"/>
</dbReference>
<dbReference type="InterPro" id="IPR029069">
    <property type="entry name" value="HotDog_dom_sf"/>
</dbReference>
<organism evidence="3 4">
    <name type="scientific">Georgenia halotolerans</name>
    <dbReference type="NCBI Taxonomy" id="3028317"/>
    <lineage>
        <taxon>Bacteria</taxon>
        <taxon>Bacillati</taxon>
        <taxon>Actinomycetota</taxon>
        <taxon>Actinomycetes</taxon>
        <taxon>Micrococcales</taxon>
        <taxon>Bogoriellaceae</taxon>
        <taxon>Georgenia</taxon>
    </lineage>
</organism>
<proteinExistence type="inferred from homology"/>
<dbReference type="PANTHER" id="PTHR43664:SF1">
    <property type="entry name" value="BETA-METHYLMALYL-COA DEHYDRATASE"/>
    <property type="match status" value="1"/>
</dbReference>
<dbReference type="CDD" id="cd03441">
    <property type="entry name" value="R_hydratase_like"/>
    <property type="match status" value="1"/>
</dbReference>
<comment type="caution">
    <text evidence="3">The sequence shown here is derived from an EMBL/GenBank/DDBJ whole genome shotgun (WGS) entry which is preliminary data.</text>
</comment>